<accession>A0A7K3NID0</accession>
<dbReference type="Proteomes" id="UP000469724">
    <property type="component" value="Unassembled WGS sequence"/>
</dbReference>
<protein>
    <submittedName>
        <fullName evidence="3">Uncharacterized protein</fullName>
    </submittedName>
</protein>
<feature type="transmembrane region" description="Helical" evidence="2">
    <location>
        <begin position="43"/>
        <end position="59"/>
    </location>
</feature>
<keyword evidence="2" id="KW-0812">Transmembrane</keyword>
<dbReference type="RefSeq" id="WP_163301020.1">
    <property type="nucleotide sequence ID" value="NZ_JAAGRQ010000012.1"/>
</dbReference>
<feature type="transmembrane region" description="Helical" evidence="2">
    <location>
        <begin position="21"/>
        <end position="37"/>
    </location>
</feature>
<evidence type="ECO:0000256" key="2">
    <source>
        <dbReference type="SAM" id="Phobius"/>
    </source>
</evidence>
<keyword evidence="2" id="KW-0472">Membrane</keyword>
<dbReference type="EMBL" id="JAAGRQ010000012">
    <property type="protein sequence ID" value="NDY55964.1"/>
    <property type="molecule type" value="Genomic_DNA"/>
</dbReference>
<comment type="caution">
    <text evidence="3">The sequence shown here is derived from an EMBL/GenBank/DDBJ whole genome shotgun (WGS) entry which is preliminary data.</text>
</comment>
<evidence type="ECO:0000313" key="4">
    <source>
        <dbReference type="Proteomes" id="UP000469724"/>
    </source>
</evidence>
<keyword evidence="2" id="KW-1133">Transmembrane helix</keyword>
<gene>
    <name evidence="3" type="ORF">G3N56_04295</name>
</gene>
<proteinExistence type="predicted"/>
<organism evidence="3 4">
    <name type="scientific">Desulfolutivibrio sulfodismutans</name>
    <dbReference type="NCBI Taxonomy" id="63561"/>
    <lineage>
        <taxon>Bacteria</taxon>
        <taxon>Pseudomonadati</taxon>
        <taxon>Thermodesulfobacteriota</taxon>
        <taxon>Desulfovibrionia</taxon>
        <taxon>Desulfovibrionales</taxon>
        <taxon>Desulfovibrionaceae</taxon>
        <taxon>Desulfolutivibrio</taxon>
    </lineage>
</organism>
<keyword evidence="4" id="KW-1185">Reference proteome</keyword>
<evidence type="ECO:0000256" key="1">
    <source>
        <dbReference type="SAM" id="MobiDB-lite"/>
    </source>
</evidence>
<name>A0A7K3NID0_9BACT</name>
<evidence type="ECO:0000313" key="3">
    <source>
        <dbReference type="EMBL" id="NDY55964.1"/>
    </source>
</evidence>
<sequence length="63" mass="7262">MSWGDRLGGLFRGRRPRRPMPPGRLAALFVMFLALLIYQRDYILLALSGVGLIIYGFLTRHRD</sequence>
<feature type="compositionally biased region" description="Gly residues" evidence="1">
    <location>
        <begin position="1"/>
        <end position="11"/>
    </location>
</feature>
<dbReference type="AlphaFoldDB" id="A0A7K3NID0"/>
<reference evidence="3 4" key="1">
    <citation type="submission" date="2020-02" db="EMBL/GenBank/DDBJ databases">
        <title>Comparative genomics of sulfur disproportionating microorganisms.</title>
        <authorList>
            <person name="Ward L.M."/>
            <person name="Bertran E."/>
            <person name="Johnston D.T."/>
        </authorList>
    </citation>
    <scope>NUCLEOTIDE SEQUENCE [LARGE SCALE GENOMIC DNA]</scope>
    <source>
        <strain evidence="3 4">DSM 3696</strain>
    </source>
</reference>
<feature type="region of interest" description="Disordered" evidence="1">
    <location>
        <begin position="1"/>
        <end position="21"/>
    </location>
</feature>